<dbReference type="InterPro" id="IPR050173">
    <property type="entry name" value="ABC_transporter_C-like"/>
</dbReference>
<proteinExistence type="predicted"/>
<evidence type="ECO:0000259" key="4">
    <source>
        <dbReference type="Pfam" id="PF00005"/>
    </source>
</evidence>
<protein>
    <submittedName>
        <fullName evidence="6">Uncharacterized protein</fullName>
    </submittedName>
</protein>
<keyword evidence="7" id="KW-1185">Reference proteome</keyword>
<dbReference type="InterPro" id="IPR027417">
    <property type="entry name" value="P-loop_NTPase"/>
</dbReference>
<dbReference type="PANTHER" id="PTHR24223">
    <property type="entry name" value="ATP-BINDING CASSETTE SUB-FAMILY C"/>
    <property type="match status" value="1"/>
</dbReference>
<dbReference type="InterPro" id="IPR003439">
    <property type="entry name" value="ABC_transporter-like_ATP-bd"/>
</dbReference>
<keyword evidence="2" id="KW-0067">ATP-binding</keyword>
<dbReference type="GO" id="GO:0016020">
    <property type="term" value="C:membrane"/>
    <property type="evidence" value="ECO:0007669"/>
    <property type="project" value="TreeGrafter"/>
</dbReference>
<dbReference type="GO" id="GO:0016887">
    <property type="term" value="F:ATP hydrolysis activity"/>
    <property type="evidence" value="ECO:0007669"/>
    <property type="project" value="InterPro"/>
</dbReference>
<keyword evidence="3" id="KW-0812">Transmembrane</keyword>
<dbReference type="Proteomes" id="UP000737018">
    <property type="component" value="Unassembled WGS sequence"/>
</dbReference>
<comment type="caution">
    <text evidence="6">The sequence shown here is derived from an EMBL/GenBank/DDBJ whole genome shotgun (WGS) entry which is preliminary data.</text>
</comment>
<reference evidence="6" key="1">
    <citation type="submission" date="2020-03" db="EMBL/GenBank/DDBJ databases">
        <title>Castanea mollissima Vanexum genome sequencing.</title>
        <authorList>
            <person name="Staton M."/>
        </authorList>
    </citation>
    <scope>NUCLEOTIDE SEQUENCE</scope>
    <source>
        <tissue evidence="6">Leaf</tissue>
    </source>
</reference>
<organism evidence="6 7">
    <name type="scientific">Castanea mollissima</name>
    <name type="common">Chinese chestnut</name>
    <dbReference type="NCBI Taxonomy" id="60419"/>
    <lineage>
        <taxon>Eukaryota</taxon>
        <taxon>Viridiplantae</taxon>
        <taxon>Streptophyta</taxon>
        <taxon>Embryophyta</taxon>
        <taxon>Tracheophyta</taxon>
        <taxon>Spermatophyta</taxon>
        <taxon>Magnoliopsida</taxon>
        <taxon>eudicotyledons</taxon>
        <taxon>Gunneridae</taxon>
        <taxon>Pentapetalae</taxon>
        <taxon>rosids</taxon>
        <taxon>fabids</taxon>
        <taxon>Fagales</taxon>
        <taxon>Fagaceae</taxon>
        <taxon>Castanea</taxon>
    </lineage>
</organism>
<dbReference type="InterPro" id="IPR056228">
    <property type="entry name" value="ABCC10-like_N"/>
</dbReference>
<dbReference type="SUPFAM" id="SSF52540">
    <property type="entry name" value="P-loop containing nucleoside triphosphate hydrolases"/>
    <property type="match status" value="1"/>
</dbReference>
<dbReference type="Pfam" id="PF00005">
    <property type="entry name" value="ABC_tran"/>
    <property type="match status" value="1"/>
</dbReference>
<evidence type="ECO:0000256" key="2">
    <source>
        <dbReference type="ARBA" id="ARBA00022840"/>
    </source>
</evidence>
<evidence type="ECO:0000313" key="7">
    <source>
        <dbReference type="Proteomes" id="UP000737018"/>
    </source>
</evidence>
<feature type="transmembrane region" description="Helical" evidence="3">
    <location>
        <begin position="40"/>
        <end position="58"/>
    </location>
</feature>
<keyword evidence="1" id="KW-0547">Nucleotide-binding</keyword>
<feature type="transmembrane region" description="Helical" evidence="3">
    <location>
        <begin position="78"/>
        <end position="98"/>
    </location>
</feature>
<dbReference type="Pfam" id="PF24358">
    <property type="entry name" value="ABCC10_N"/>
    <property type="match status" value="1"/>
</dbReference>
<keyword evidence="3" id="KW-0472">Membrane</keyword>
<dbReference type="Gene3D" id="3.40.50.300">
    <property type="entry name" value="P-loop containing nucleotide triphosphate hydrolases"/>
    <property type="match status" value="1"/>
</dbReference>
<evidence type="ECO:0000256" key="1">
    <source>
        <dbReference type="ARBA" id="ARBA00022741"/>
    </source>
</evidence>
<evidence type="ECO:0000313" key="6">
    <source>
        <dbReference type="EMBL" id="KAF3969515.1"/>
    </source>
</evidence>
<gene>
    <name evidence="6" type="ORF">CMV_006690</name>
</gene>
<accession>A0A8J4RNJ3</accession>
<dbReference type="PANTHER" id="PTHR24223:SF263">
    <property type="entry name" value="ABC-TYPE XENOBIOTIC TRANSPORTER"/>
    <property type="match status" value="1"/>
</dbReference>
<keyword evidence="3" id="KW-1133">Transmembrane helix</keyword>
<feature type="domain" description="ABC transporter" evidence="4">
    <location>
        <begin position="330"/>
        <end position="364"/>
    </location>
</feature>
<dbReference type="AlphaFoldDB" id="A0A8J4RNJ3"/>
<sequence length="411" mass="46600">MVKSLRIDFCGNCSQEDENTCNYDIISIFPAIYTCTNHRLVFSLDLLLVVIFLHVMVYRSVSRKNTAPSKSKHFSPKLICSAIYNGGLELGIWIIVIIKKLRLPITTAKLCYIAPFLFAGFLCFSSFWVAIVDKRASIQMVLDILSFPGAILLVLHQILCFVCTLPGEEGSNIGENCSNDNVTPFAKAGFLSKMSIWWLNPLTKHNKDKIFQANDIPQSQQEDQAQTCYLIHFFLKAFIEVAKTIEAFKYESYALVGVLFLAKCFDSLSERQWFFQTRLIGLQVNPSPGEIMNCIIVDAYRIGEFLYWFHQHVFICDLKMLPVGDQIEIGVRGVTLSGGEKQWVQLAHALYQDVDVYLLDDPFNVVDAHTATSLFNVMTSLKDAICANNGAFSKRNLTWLVSRNMSWKLCQ</sequence>
<dbReference type="EMBL" id="JRKL02000640">
    <property type="protein sequence ID" value="KAF3969515.1"/>
    <property type="molecule type" value="Genomic_DNA"/>
</dbReference>
<feature type="domain" description="ABCC10-like N-terminal" evidence="5">
    <location>
        <begin position="7"/>
        <end position="95"/>
    </location>
</feature>
<evidence type="ECO:0000259" key="5">
    <source>
        <dbReference type="Pfam" id="PF24358"/>
    </source>
</evidence>
<dbReference type="OrthoDB" id="6500128at2759"/>
<name>A0A8J4RNJ3_9ROSI</name>
<dbReference type="GO" id="GO:0042626">
    <property type="term" value="F:ATPase-coupled transmembrane transporter activity"/>
    <property type="evidence" value="ECO:0007669"/>
    <property type="project" value="TreeGrafter"/>
</dbReference>
<evidence type="ECO:0000256" key="3">
    <source>
        <dbReference type="SAM" id="Phobius"/>
    </source>
</evidence>
<feature type="transmembrane region" description="Helical" evidence="3">
    <location>
        <begin position="110"/>
        <end position="132"/>
    </location>
</feature>
<dbReference type="GO" id="GO:0005524">
    <property type="term" value="F:ATP binding"/>
    <property type="evidence" value="ECO:0007669"/>
    <property type="project" value="UniProtKB-KW"/>
</dbReference>